<reference evidence="5" key="2">
    <citation type="submission" date="2015-06" db="UniProtKB">
        <authorList>
            <consortium name="EnsemblMetazoa"/>
        </authorList>
    </citation>
    <scope>IDENTIFICATION</scope>
</reference>
<comment type="similarity">
    <text evidence="1">Belongs to the WD repeat THOC6 family.</text>
</comment>
<dbReference type="Pfam" id="PF00400">
    <property type="entry name" value="WD40"/>
    <property type="match status" value="2"/>
</dbReference>
<dbReference type="KEGG" id="tut:107367938"/>
<dbReference type="InterPro" id="IPR015943">
    <property type="entry name" value="WD40/YVTN_repeat-like_dom_sf"/>
</dbReference>
<dbReference type="PROSITE" id="PS50082">
    <property type="entry name" value="WD_REPEATS_2"/>
    <property type="match status" value="1"/>
</dbReference>
<dbReference type="STRING" id="32264.T1KW22"/>
<dbReference type="Proteomes" id="UP000015104">
    <property type="component" value="Unassembled WGS sequence"/>
</dbReference>
<dbReference type="GO" id="GO:0000346">
    <property type="term" value="C:transcription export complex"/>
    <property type="evidence" value="ECO:0007669"/>
    <property type="project" value="TreeGrafter"/>
</dbReference>
<evidence type="ECO:0000256" key="3">
    <source>
        <dbReference type="ARBA" id="ARBA00022737"/>
    </source>
</evidence>
<dbReference type="EMBL" id="CAEY01000638">
    <property type="status" value="NOT_ANNOTATED_CDS"/>
    <property type="molecule type" value="Genomic_DNA"/>
</dbReference>
<evidence type="ECO:0000256" key="1">
    <source>
        <dbReference type="ARBA" id="ARBA00009728"/>
    </source>
</evidence>
<accession>T1KW22</accession>
<dbReference type="eggNOG" id="KOG0649">
    <property type="taxonomic scope" value="Eukaryota"/>
</dbReference>
<dbReference type="GO" id="GO:0006406">
    <property type="term" value="P:mRNA export from nucleus"/>
    <property type="evidence" value="ECO:0007669"/>
    <property type="project" value="TreeGrafter"/>
</dbReference>
<evidence type="ECO:0000256" key="4">
    <source>
        <dbReference type="PROSITE-ProRule" id="PRU00221"/>
    </source>
</evidence>
<feature type="repeat" description="WD" evidence="4">
    <location>
        <begin position="171"/>
        <end position="212"/>
    </location>
</feature>
<name>T1KW22_TETUR</name>
<dbReference type="PROSITE" id="PS50294">
    <property type="entry name" value="WD_REPEATS_REGION"/>
    <property type="match status" value="1"/>
</dbReference>
<dbReference type="AlphaFoldDB" id="T1KW22"/>
<keyword evidence="2 4" id="KW-0853">WD repeat</keyword>
<gene>
    <name evidence="5" type="primary">107367938</name>
</gene>
<sequence length="350" mass="38761">MVNLNSDGNTKAAERKQAIKQFYSTVLCQEFSHDGLHLISSLKSGKLALFGIGQIFDSHANHTSSSKSVYQPKFSFQAHKEPIYGLTKSKTHVFTGSKGEIKCWKWIDLINQNSTEPQWTITLQLGDSILRPDINALLLTGTEGDEMLLAGCGDNKIHAFDMESNRPKLTLLGHTDYINCIAYSKENNVLFSGSEDGSVRLWDLRTCKTVNIIEPHKHCELNRQSGKWIGSLALDSSSGWMVCGGGPHLSSWHLRSLSRGIVFESSAPDVTSQVSLIHDDIVVSGGSSPLVTSWHLNGKIYSEIPCEPFHIYSIAIHEKDNDSIMAIGGASYKINICTNFKYNDFHLEVS</sequence>
<dbReference type="EnsemblMetazoa" id="tetur24g00080.1">
    <property type="protein sequence ID" value="tetur24g00080.1"/>
    <property type="gene ID" value="tetur24g00080"/>
</dbReference>
<reference evidence="6" key="1">
    <citation type="submission" date="2011-08" db="EMBL/GenBank/DDBJ databases">
        <authorList>
            <person name="Rombauts S."/>
        </authorList>
    </citation>
    <scope>NUCLEOTIDE SEQUENCE</scope>
    <source>
        <strain evidence="6">London</strain>
    </source>
</reference>
<evidence type="ECO:0000313" key="5">
    <source>
        <dbReference type="EnsemblMetazoa" id="tetur24g00080.1"/>
    </source>
</evidence>
<dbReference type="PANTHER" id="PTHR44411">
    <property type="entry name" value="THO COMPLEX SUBUNIT 6 HOMOLOG"/>
    <property type="match status" value="1"/>
</dbReference>
<dbReference type="Gene3D" id="2.130.10.10">
    <property type="entry name" value="YVTN repeat-like/Quinoprotein amine dehydrogenase"/>
    <property type="match status" value="1"/>
</dbReference>
<keyword evidence="3" id="KW-0677">Repeat</keyword>
<dbReference type="PANTHER" id="PTHR44411:SF1">
    <property type="entry name" value="THO COMPLEX SUBUNIT 6 HOMOLOG"/>
    <property type="match status" value="1"/>
</dbReference>
<protein>
    <submittedName>
        <fullName evidence="5">Uncharacterized protein</fullName>
    </submittedName>
</protein>
<evidence type="ECO:0000256" key="2">
    <source>
        <dbReference type="ARBA" id="ARBA00022574"/>
    </source>
</evidence>
<evidence type="ECO:0000313" key="6">
    <source>
        <dbReference type="Proteomes" id="UP000015104"/>
    </source>
</evidence>
<dbReference type="SUPFAM" id="SSF50978">
    <property type="entry name" value="WD40 repeat-like"/>
    <property type="match status" value="1"/>
</dbReference>
<dbReference type="InterPro" id="IPR042626">
    <property type="entry name" value="THOC6"/>
</dbReference>
<dbReference type="GO" id="GO:0000347">
    <property type="term" value="C:THO complex"/>
    <property type="evidence" value="ECO:0007669"/>
    <property type="project" value="TreeGrafter"/>
</dbReference>
<organism evidence="5 6">
    <name type="scientific">Tetranychus urticae</name>
    <name type="common">Two-spotted spider mite</name>
    <dbReference type="NCBI Taxonomy" id="32264"/>
    <lineage>
        <taxon>Eukaryota</taxon>
        <taxon>Metazoa</taxon>
        <taxon>Ecdysozoa</taxon>
        <taxon>Arthropoda</taxon>
        <taxon>Chelicerata</taxon>
        <taxon>Arachnida</taxon>
        <taxon>Acari</taxon>
        <taxon>Acariformes</taxon>
        <taxon>Trombidiformes</taxon>
        <taxon>Prostigmata</taxon>
        <taxon>Eleutherengona</taxon>
        <taxon>Raphignathae</taxon>
        <taxon>Tetranychoidea</taxon>
        <taxon>Tetranychidae</taxon>
        <taxon>Tetranychus</taxon>
    </lineage>
</organism>
<dbReference type="InterPro" id="IPR036322">
    <property type="entry name" value="WD40_repeat_dom_sf"/>
</dbReference>
<dbReference type="InterPro" id="IPR001680">
    <property type="entry name" value="WD40_rpt"/>
</dbReference>
<dbReference type="SMART" id="SM00320">
    <property type="entry name" value="WD40"/>
    <property type="match status" value="6"/>
</dbReference>
<keyword evidence="6" id="KW-1185">Reference proteome</keyword>
<dbReference type="InterPro" id="IPR019775">
    <property type="entry name" value="WD40_repeat_CS"/>
</dbReference>
<dbReference type="PROSITE" id="PS00678">
    <property type="entry name" value="WD_REPEATS_1"/>
    <property type="match status" value="1"/>
</dbReference>
<dbReference type="OMA" id="FTEDWLL"/>
<proteinExistence type="inferred from homology"/>
<dbReference type="OrthoDB" id="273067at2759"/>
<dbReference type="HOGENOM" id="CLU_060667_0_0_1"/>